<reference evidence="3" key="1">
    <citation type="submission" date="2016-10" db="EMBL/GenBank/DDBJ databases">
        <authorList>
            <person name="Varghese N."/>
            <person name="Submissions S."/>
        </authorList>
    </citation>
    <scope>NUCLEOTIDE SEQUENCE [LARGE SCALE GENOMIC DNA]</scope>
    <source>
        <strain evidence="3">Nm69</strain>
    </source>
</reference>
<name>A0A1I3Y5J9_9PROT</name>
<dbReference type="RefSeq" id="WP_244531758.1">
    <property type="nucleotide sequence ID" value="NZ_FOSP01000003.1"/>
</dbReference>
<dbReference type="SUPFAM" id="SSF159501">
    <property type="entry name" value="EreA/ChaN-like"/>
    <property type="match status" value="1"/>
</dbReference>
<gene>
    <name evidence="2" type="ORF">SAMN05216302_100317</name>
</gene>
<feature type="domain" description="PDZ" evidence="1">
    <location>
        <begin position="341"/>
        <end position="411"/>
    </location>
</feature>
<dbReference type="InterPro" id="IPR036034">
    <property type="entry name" value="PDZ_sf"/>
</dbReference>
<dbReference type="AlphaFoldDB" id="A0A1I3Y5J9"/>
<evidence type="ECO:0000313" key="3">
    <source>
        <dbReference type="Proteomes" id="UP000199533"/>
    </source>
</evidence>
<proteinExistence type="predicted"/>
<dbReference type="SMART" id="SM00228">
    <property type="entry name" value="PDZ"/>
    <property type="match status" value="1"/>
</dbReference>
<accession>A0A1I3Y5J9</accession>
<dbReference type="Gene3D" id="3.40.50.11550">
    <property type="match status" value="1"/>
</dbReference>
<dbReference type="CDD" id="cd14727">
    <property type="entry name" value="ChanN-like"/>
    <property type="match status" value="1"/>
</dbReference>
<organism evidence="2 3">
    <name type="scientific">Nitrosomonas aestuarii</name>
    <dbReference type="NCBI Taxonomy" id="52441"/>
    <lineage>
        <taxon>Bacteria</taxon>
        <taxon>Pseudomonadati</taxon>
        <taxon>Pseudomonadota</taxon>
        <taxon>Betaproteobacteria</taxon>
        <taxon>Nitrosomonadales</taxon>
        <taxon>Nitrosomonadaceae</taxon>
        <taxon>Nitrosomonas</taxon>
    </lineage>
</organism>
<dbReference type="InterPro" id="IPR001478">
    <property type="entry name" value="PDZ"/>
</dbReference>
<dbReference type="Pfam" id="PF04187">
    <property type="entry name" value="Cofac_haem_bdg"/>
    <property type="match status" value="1"/>
</dbReference>
<dbReference type="EMBL" id="FOSP01000003">
    <property type="protein sequence ID" value="SFK26561.1"/>
    <property type="molecule type" value="Genomic_DNA"/>
</dbReference>
<sequence length="425" mass="47287">MIIKAMKNDINILKKGLVTLGLLIIFFGWKMTVAQAGAAETGVKPAHKPVQSNCVPLGSWIIPGVGQTTYADVIDRAISNSVVLLGETHVNADHHRWQLQMLAAMHAARPDMVIGFEMFPRRVQPILDQWVAGELSEKEFLTASEWDKVWNTDPDLYLPLFHFARMNHIPIVALNIEQRLRRMVSEKGFHGVPVEEREGVTRPAEPSQAYLDFLLPIYKQHDRKDKNDGEVGYDDPDFKRFYAGQQLWDRAMAQILHQVLNDEKRAGGAEKPLVVGIMGSGHVVHGYGVPHQLNDLGVKEVASILPWDINKSCSQLVASVADAVFGVLPHVSDSLSTPQHQRLGIRFEMARGGALVLQVEKGSIAEASGLQDADVILEMAGLILETTDDVINIVKRHAPGTWLPLKVKRKNREMEIIARFPALKS</sequence>
<evidence type="ECO:0000259" key="1">
    <source>
        <dbReference type="SMART" id="SM00228"/>
    </source>
</evidence>
<protein>
    <submittedName>
        <fullName evidence="2">Uncharacterized iron-regulated protein</fullName>
    </submittedName>
</protein>
<keyword evidence="3" id="KW-1185">Reference proteome</keyword>
<dbReference type="Pfam" id="PF13180">
    <property type="entry name" value="PDZ_2"/>
    <property type="match status" value="1"/>
</dbReference>
<dbReference type="InterPro" id="IPR007314">
    <property type="entry name" value="Cofac_haem-bd_dom"/>
</dbReference>
<evidence type="ECO:0000313" key="2">
    <source>
        <dbReference type="EMBL" id="SFK26561.1"/>
    </source>
</evidence>
<dbReference type="STRING" id="52441.SAMN05216302_100317"/>
<dbReference type="Proteomes" id="UP000199533">
    <property type="component" value="Unassembled WGS sequence"/>
</dbReference>
<dbReference type="SUPFAM" id="SSF50156">
    <property type="entry name" value="PDZ domain-like"/>
    <property type="match status" value="1"/>
</dbReference>
<dbReference type="Gene3D" id="2.30.42.10">
    <property type="match status" value="1"/>
</dbReference>